<feature type="region of interest" description="Disordered" evidence="8">
    <location>
        <begin position="381"/>
        <end position="411"/>
    </location>
</feature>
<keyword evidence="3" id="KW-0809">Transit peptide</keyword>
<evidence type="ECO:0000256" key="4">
    <source>
        <dbReference type="ARBA" id="ARBA00022980"/>
    </source>
</evidence>
<organism evidence="9 10">
    <name type="scientific">Coniosporium apollinis</name>
    <dbReference type="NCBI Taxonomy" id="61459"/>
    <lineage>
        <taxon>Eukaryota</taxon>
        <taxon>Fungi</taxon>
        <taxon>Dikarya</taxon>
        <taxon>Ascomycota</taxon>
        <taxon>Pezizomycotina</taxon>
        <taxon>Dothideomycetes</taxon>
        <taxon>Dothideomycetes incertae sedis</taxon>
        <taxon>Coniosporium</taxon>
    </lineage>
</organism>
<dbReference type="Pfam" id="PF10236">
    <property type="entry name" value="DAP3"/>
    <property type="match status" value="1"/>
</dbReference>
<evidence type="ECO:0000313" key="10">
    <source>
        <dbReference type="Proteomes" id="UP001172684"/>
    </source>
</evidence>
<keyword evidence="4" id="KW-0689">Ribosomal protein</keyword>
<evidence type="ECO:0000256" key="7">
    <source>
        <dbReference type="ARBA" id="ARBA00035140"/>
    </source>
</evidence>
<comment type="subcellular location">
    <subcellularLocation>
        <location evidence="1">Mitochondrion</location>
    </subcellularLocation>
</comment>
<comment type="similarity">
    <text evidence="2">Belongs to the mitochondrion-specific ribosomal protein mS29 family.</text>
</comment>
<keyword evidence="5" id="KW-0496">Mitochondrion</keyword>
<evidence type="ECO:0000256" key="5">
    <source>
        <dbReference type="ARBA" id="ARBA00023128"/>
    </source>
</evidence>
<comment type="caution">
    <text evidence="9">The sequence shown here is derived from an EMBL/GenBank/DDBJ whole genome shotgun (WGS) entry which is preliminary data.</text>
</comment>
<dbReference type="PANTHER" id="PTHR12810:SF0">
    <property type="entry name" value="SMALL RIBOSOMAL SUBUNIT PROTEIN MS29"/>
    <property type="match status" value="1"/>
</dbReference>
<accession>A0ABQ9NJA9</accession>
<name>A0ABQ9NJA9_9PEZI</name>
<reference evidence="9" key="1">
    <citation type="submission" date="2022-10" db="EMBL/GenBank/DDBJ databases">
        <title>Culturing micro-colonial fungi from biological soil crusts in the Mojave desert and describing Neophaeococcomyces mojavensis, and introducing the new genera and species Taxawa tesnikishii.</title>
        <authorList>
            <person name="Kurbessoian T."/>
            <person name="Stajich J.E."/>
        </authorList>
    </citation>
    <scope>NUCLEOTIDE SEQUENCE</scope>
    <source>
        <strain evidence="9">TK_1</strain>
    </source>
</reference>
<keyword evidence="6" id="KW-0687">Ribonucleoprotein</keyword>
<evidence type="ECO:0000256" key="1">
    <source>
        <dbReference type="ARBA" id="ARBA00004173"/>
    </source>
</evidence>
<protein>
    <recommendedName>
        <fullName evidence="7">Small ribosomal subunit protein mS29</fullName>
    </recommendedName>
</protein>
<gene>
    <name evidence="9" type="ORF">H2201_007446</name>
</gene>
<dbReference type="PANTHER" id="PTHR12810">
    <property type="entry name" value="MITOCHONDRIAL 28S RIBOSOMAL PROTEIN S29"/>
    <property type="match status" value="1"/>
</dbReference>
<evidence type="ECO:0000313" key="9">
    <source>
        <dbReference type="EMBL" id="KAJ9659184.1"/>
    </source>
</evidence>
<dbReference type="Proteomes" id="UP001172684">
    <property type="component" value="Unassembled WGS sequence"/>
</dbReference>
<feature type="compositionally biased region" description="Basic and acidic residues" evidence="8">
    <location>
        <begin position="401"/>
        <end position="411"/>
    </location>
</feature>
<evidence type="ECO:0000256" key="6">
    <source>
        <dbReference type="ARBA" id="ARBA00023274"/>
    </source>
</evidence>
<keyword evidence="10" id="KW-1185">Reference proteome</keyword>
<evidence type="ECO:0000256" key="3">
    <source>
        <dbReference type="ARBA" id="ARBA00022946"/>
    </source>
</evidence>
<evidence type="ECO:0000256" key="8">
    <source>
        <dbReference type="SAM" id="MobiDB-lite"/>
    </source>
</evidence>
<dbReference type="EMBL" id="JAPDRL010000078">
    <property type="protein sequence ID" value="KAJ9659184.1"/>
    <property type="molecule type" value="Genomic_DNA"/>
</dbReference>
<dbReference type="InterPro" id="IPR019368">
    <property type="entry name" value="Ribosomal_mS29"/>
</dbReference>
<sequence>MPPSRCLLRLSQPPSSLLAAPIAPHTSTSIRHAAPFSASASQCMPAPAKKKGVTFGGPPARGTKALRIKKTVRQSTARPPAPGERKALRKRIVLSNTNALEVAGLRDATLDSLVDEAMVGKVVGLPGQVVDSLRAVEAFKVHQGWGLFRRPACLVRKETVEIGRVVAEAGEEKKTRRLVLCGERNSGKSVLLLQGLAGAFMRGWVVVNFPEAKDLTIGHTAYSPIPNTTPTQYAQRTYTANLLSQISKANNSILSTLQITQSHDLPMPLQRNLTLDRLCELGARDPDISWPIFQALWKELTAPGRPPIFMALDGLAHVMRLSAYLAPDMKPIHAHDLALVNHFVEYLSGRRELSNGGVVMAAVSESNQPRTPALEHALAAAETRQADAARGTEIAQGAEGETSKPRRRQPESFLEHQLRSLKHWNPYVKGDERVIKALDGVEVLRLKGLSREEARGVMEYYAASGMLRNTVTEGFVSEKWSLAGQGIVGELERAAVRLRV</sequence>
<evidence type="ECO:0000256" key="2">
    <source>
        <dbReference type="ARBA" id="ARBA00009863"/>
    </source>
</evidence>
<proteinExistence type="inferred from homology"/>